<keyword evidence="2" id="KW-0012">Acyltransferase</keyword>
<keyword evidence="5" id="KW-1185">Reference proteome</keyword>
<evidence type="ECO:0000313" key="4">
    <source>
        <dbReference type="EMBL" id="MCW1931277.1"/>
    </source>
</evidence>
<feature type="domain" description="N-acetyltransferase" evidence="3">
    <location>
        <begin position="96"/>
        <end position="230"/>
    </location>
</feature>
<comment type="caution">
    <text evidence="4">The sequence shown here is derived from an EMBL/GenBank/DDBJ whole genome shotgun (WGS) entry which is preliminary data.</text>
</comment>
<accession>A0ABT3GUQ5</accession>
<organism evidence="4 5">
    <name type="scientific">Pararhodobacter zhoushanensis</name>
    <dbReference type="NCBI Taxonomy" id="2479545"/>
    <lineage>
        <taxon>Bacteria</taxon>
        <taxon>Pseudomonadati</taxon>
        <taxon>Pseudomonadota</taxon>
        <taxon>Alphaproteobacteria</taxon>
        <taxon>Rhodobacterales</taxon>
        <taxon>Paracoccaceae</taxon>
        <taxon>Pararhodobacter</taxon>
    </lineage>
</organism>
<dbReference type="PANTHER" id="PTHR43420:SF12">
    <property type="entry name" value="N-ACETYLTRANSFERASE DOMAIN-CONTAINING PROTEIN"/>
    <property type="match status" value="1"/>
</dbReference>
<dbReference type="PROSITE" id="PS51186">
    <property type="entry name" value="GNAT"/>
    <property type="match status" value="1"/>
</dbReference>
<dbReference type="InterPro" id="IPR016181">
    <property type="entry name" value="Acyl_CoA_acyltransferase"/>
</dbReference>
<proteinExistence type="predicted"/>
<dbReference type="InterPro" id="IPR000182">
    <property type="entry name" value="GNAT_dom"/>
</dbReference>
<dbReference type="EMBL" id="JAPDFL010000001">
    <property type="protein sequence ID" value="MCW1931277.1"/>
    <property type="molecule type" value="Genomic_DNA"/>
</dbReference>
<reference evidence="4 5" key="1">
    <citation type="submission" date="2022-10" db="EMBL/GenBank/DDBJ databases">
        <title>Pararhodobacter sp. nov., isolated from marine algae.</title>
        <authorList>
            <person name="Choi B.J."/>
            <person name="Kim J.M."/>
            <person name="Lee J.K."/>
            <person name="Choi D.G."/>
            <person name="Jeon C.O."/>
        </authorList>
    </citation>
    <scope>NUCLEOTIDE SEQUENCE [LARGE SCALE GENOMIC DNA]</scope>
    <source>
        <strain evidence="4 5">ZQ420</strain>
    </source>
</reference>
<protein>
    <submittedName>
        <fullName evidence="4">GNAT family N-acetyltransferase</fullName>
    </submittedName>
</protein>
<keyword evidence="1" id="KW-0808">Transferase</keyword>
<dbReference type="SUPFAM" id="SSF55729">
    <property type="entry name" value="Acyl-CoA N-acyltransferases (Nat)"/>
    <property type="match status" value="1"/>
</dbReference>
<dbReference type="Proteomes" id="UP001208938">
    <property type="component" value="Unassembled WGS sequence"/>
</dbReference>
<dbReference type="CDD" id="cd04301">
    <property type="entry name" value="NAT_SF"/>
    <property type="match status" value="1"/>
</dbReference>
<evidence type="ECO:0000256" key="1">
    <source>
        <dbReference type="ARBA" id="ARBA00022679"/>
    </source>
</evidence>
<dbReference type="PANTHER" id="PTHR43420">
    <property type="entry name" value="ACETYLTRANSFERASE"/>
    <property type="match status" value="1"/>
</dbReference>
<evidence type="ECO:0000313" key="5">
    <source>
        <dbReference type="Proteomes" id="UP001208938"/>
    </source>
</evidence>
<name>A0ABT3GUQ5_9RHOB</name>
<dbReference type="Pfam" id="PF00583">
    <property type="entry name" value="Acetyltransf_1"/>
    <property type="match status" value="1"/>
</dbReference>
<gene>
    <name evidence="4" type="ORF">OKW52_03090</name>
</gene>
<evidence type="ECO:0000256" key="2">
    <source>
        <dbReference type="ARBA" id="ARBA00023315"/>
    </source>
</evidence>
<dbReference type="Gene3D" id="3.40.630.30">
    <property type="match status" value="1"/>
</dbReference>
<dbReference type="InterPro" id="IPR050680">
    <property type="entry name" value="YpeA/RimI_acetyltransf"/>
</dbReference>
<sequence>MMSDALFAALEASWPPLTSETIGPFRVRNGAGGGKRVSATVLEGAFSEAALDALGEQPLFQLRTRQTALDAALEKRGYRVVDPTLILSAPVETVAETPRPVSLPTIWPPLAIQRHIWAEGHIGPERIAVMERACDPKMSFIARFQDRAAGVGFLAIHQGIAMLHALHIDPDFRRKGVAHYMVRGMADWAQRHGATTFALAVTQANAGARALYTRLGMLEVDAYHYREKQP</sequence>
<evidence type="ECO:0000259" key="3">
    <source>
        <dbReference type="PROSITE" id="PS51186"/>
    </source>
</evidence>